<evidence type="ECO:0000256" key="1">
    <source>
        <dbReference type="SAM" id="Phobius"/>
    </source>
</evidence>
<evidence type="ECO:0000313" key="4">
    <source>
        <dbReference type="Proteomes" id="UP001420932"/>
    </source>
</evidence>
<dbReference type="Proteomes" id="UP001420932">
    <property type="component" value="Unassembled WGS sequence"/>
</dbReference>
<keyword evidence="2" id="KW-0732">Signal</keyword>
<gene>
    <name evidence="3" type="ORF">Syun_007108</name>
</gene>
<keyword evidence="1" id="KW-0812">Transmembrane</keyword>
<organism evidence="3 4">
    <name type="scientific">Stephania yunnanensis</name>
    <dbReference type="NCBI Taxonomy" id="152371"/>
    <lineage>
        <taxon>Eukaryota</taxon>
        <taxon>Viridiplantae</taxon>
        <taxon>Streptophyta</taxon>
        <taxon>Embryophyta</taxon>
        <taxon>Tracheophyta</taxon>
        <taxon>Spermatophyta</taxon>
        <taxon>Magnoliopsida</taxon>
        <taxon>Ranunculales</taxon>
        <taxon>Menispermaceae</taxon>
        <taxon>Menispermoideae</taxon>
        <taxon>Cissampelideae</taxon>
        <taxon>Stephania</taxon>
    </lineage>
</organism>
<evidence type="ECO:0000313" key="3">
    <source>
        <dbReference type="EMBL" id="KAK9160767.1"/>
    </source>
</evidence>
<evidence type="ECO:0000256" key="2">
    <source>
        <dbReference type="SAM" id="SignalP"/>
    </source>
</evidence>
<feature type="transmembrane region" description="Helical" evidence="1">
    <location>
        <begin position="291"/>
        <end position="309"/>
    </location>
</feature>
<feature type="signal peptide" evidence="2">
    <location>
        <begin position="1"/>
        <end position="18"/>
    </location>
</feature>
<proteinExistence type="predicted"/>
<sequence length="329" mass="35815">MRRRFGLGLGMIVGLQFAVRECGGAANIALHVSHYQQQQEIFRLLRAQARPAVTEVTHVRVEIISPIPETPAEDTPSTPIDTGVKATVEVRQACEPFGRGPGESVAVDGSVYTRDENYVGALQQPTRQTLSISTIRGLMAEAVARDKVRDPVECTDMDFNVSVWACGQPGTDSCYCHARLLMVDHETKMFICIPIYVASMLPWHILMGGGKWCVHCLEVTEEPSSSRRSPAFRGGAQLFAEEPSSSWKSPALQSKMGVWPWASMALGGYGDAASDDRVCLALAPAFGGLRLLGHLSISFPLTLILVILLDFTYLGSSISCLTECRVANE</sequence>
<name>A0AAP0KXV3_9MAGN</name>
<dbReference type="AlphaFoldDB" id="A0AAP0KXV3"/>
<feature type="chain" id="PRO_5042944484" evidence="2">
    <location>
        <begin position="19"/>
        <end position="329"/>
    </location>
</feature>
<protein>
    <submittedName>
        <fullName evidence="3">Uncharacterized protein</fullName>
    </submittedName>
</protein>
<accession>A0AAP0KXV3</accession>
<reference evidence="3 4" key="1">
    <citation type="submission" date="2024-01" db="EMBL/GenBank/DDBJ databases">
        <title>Genome assemblies of Stephania.</title>
        <authorList>
            <person name="Yang L."/>
        </authorList>
    </citation>
    <scope>NUCLEOTIDE SEQUENCE [LARGE SCALE GENOMIC DNA]</scope>
    <source>
        <strain evidence="3">YNDBR</strain>
        <tissue evidence="3">Leaf</tissue>
    </source>
</reference>
<keyword evidence="1" id="KW-1133">Transmembrane helix</keyword>
<comment type="caution">
    <text evidence="3">The sequence shown here is derived from an EMBL/GenBank/DDBJ whole genome shotgun (WGS) entry which is preliminary data.</text>
</comment>
<dbReference type="EMBL" id="JBBNAF010000003">
    <property type="protein sequence ID" value="KAK9160767.1"/>
    <property type="molecule type" value="Genomic_DNA"/>
</dbReference>
<keyword evidence="1" id="KW-0472">Membrane</keyword>
<keyword evidence="4" id="KW-1185">Reference proteome</keyword>